<organism evidence="1 2">
    <name type="scientific">Erwinia phage PhiEaH1</name>
    <dbReference type="NCBI Taxonomy" id="1401669"/>
    <lineage>
        <taxon>Viruses</taxon>
        <taxon>Duplodnaviria</taxon>
        <taxon>Heunggongvirae</taxon>
        <taxon>Uroviricota</taxon>
        <taxon>Caudoviricetes</taxon>
        <taxon>Chimalliviridae</taxon>
        <taxon>Iapetusvirus</taxon>
        <taxon>Iapetusvirus EaH1</taxon>
    </lineage>
</organism>
<dbReference type="GeneID" id="18501060"/>
<proteinExistence type="predicted"/>
<dbReference type="KEGG" id="vg:18501060"/>
<dbReference type="EMBL" id="KF623294">
    <property type="protein sequence ID" value="AGX01888.1"/>
    <property type="molecule type" value="Genomic_DNA"/>
</dbReference>
<protein>
    <submittedName>
        <fullName evidence="1">Uncharacterized protein</fullName>
    </submittedName>
</protein>
<accession>W8D0I8</accession>
<dbReference type="RefSeq" id="YP_009010218.1">
    <property type="nucleotide sequence ID" value="NC_023610.1"/>
</dbReference>
<sequence>MVDITSKLSDAKTAASSATKSVQAGSTLMTTKAKDALMTVDGYGKTAKDTLTGMSNTIQNKIAAAKNFLFNTKIGDLGSLNDALATAKEVREDVTALTTQLNSALDGTIGTVKGMSSDLQSQIQGQLNNLNKLPFDQVQNGNSFLKVALGATVPEINNLIETSNRLLDLPGEEFGRIKDSASDYAMRVSILTNAARLGMTNIIDRVMSTNPNDVVMKTALIDQFDFAVQNGDVTILNSMLDHLGVDFVLQRYPTAVTDIISYYRLPVGALAADYSNYKNELVAILTRFNANWDRLSFKATNPRNLSVFNGASNDVKKLMITDTLYNRMLTVSGHFTATTSLKSLAKQMYPYAAIA</sequence>
<name>W8D0I8_9CAUD</name>
<evidence type="ECO:0000313" key="2">
    <source>
        <dbReference type="Proteomes" id="UP000204235"/>
    </source>
</evidence>
<keyword evidence="2" id="KW-1185">Reference proteome</keyword>
<evidence type="ECO:0000313" key="1">
    <source>
        <dbReference type="EMBL" id="AGX01888.1"/>
    </source>
</evidence>
<dbReference type="Proteomes" id="UP000204235">
    <property type="component" value="Segment"/>
</dbReference>
<reference evidence="1 2" key="1">
    <citation type="journal article" date="2014" name="FEMS Microbiol. Lett.">
        <title>The genome of the Erwinia amylovora phage PhiEaH1 reveals greater diversity and broadens the applicability of phages for the treatment of fire blight.</title>
        <authorList>
            <person name="Meczker K."/>
            <person name="Domotor D."/>
            <person name="Vass J."/>
            <person name="Rakhely G."/>
            <person name="Schneider G."/>
            <person name="Kovacs T."/>
        </authorList>
    </citation>
    <scope>NUCLEOTIDE SEQUENCE [LARGE SCALE GENOMIC DNA]</scope>
</reference>